<dbReference type="EMBL" id="KN847322">
    <property type="protein sequence ID" value="KIW50971.1"/>
    <property type="molecule type" value="Genomic_DNA"/>
</dbReference>
<dbReference type="GO" id="GO:0000781">
    <property type="term" value="C:chromosome, telomeric region"/>
    <property type="evidence" value="ECO:0007669"/>
    <property type="project" value="UniProtKB-SubCell"/>
</dbReference>
<dbReference type="GO" id="GO:0046872">
    <property type="term" value="F:metal ion binding"/>
    <property type="evidence" value="ECO:0007669"/>
    <property type="project" value="UniProtKB-KW"/>
</dbReference>
<gene>
    <name evidence="16" type="ORF">PV05_09743</name>
</gene>
<dbReference type="Gene3D" id="1.10.132.70">
    <property type="match status" value="1"/>
</dbReference>
<dbReference type="Proteomes" id="UP000054342">
    <property type="component" value="Unassembled WGS sequence"/>
</dbReference>
<feature type="region of interest" description="Disordered" evidence="14">
    <location>
        <begin position="431"/>
        <end position="454"/>
    </location>
</feature>
<evidence type="ECO:0000256" key="6">
    <source>
        <dbReference type="ARBA" id="ARBA00022695"/>
    </source>
</evidence>
<evidence type="ECO:0000256" key="11">
    <source>
        <dbReference type="ARBA" id="ARBA00023242"/>
    </source>
</evidence>
<dbReference type="Pfam" id="PF12009">
    <property type="entry name" value="Telomerase_RBD"/>
    <property type="match status" value="1"/>
</dbReference>
<evidence type="ECO:0000256" key="2">
    <source>
        <dbReference type="ARBA" id="ARBA00012493"/>
    </source>
</evidence>
<dbReference type="GO" id="GO:0003720">
    <property type="term" value="F:telomerase activity"/>
    <property type="evidence" value="ECO:0007669"/>
    <property type="project" value="InterPro"/>
</dbReference>
<feature type="domain" description="Reverse transcriptase" evidence="15">
    <location>
        <begin position="612"/>
        <end position="940"/>
    </location>
</feature>
<dbReference type="HOGENOM" id="CLU_001996_0_1_1"/>
<evidence type="ECO:0000256" key="13">
    <source>
        <dbReference type="RuleBase" id="RU365061"/>
    </source>
</evidence>
<evidence type="ECO:0000313" key="17">
    <source>
        <dbReference type="Proteomes" id="UP000054342"/>
    </source>
</evidence>
<dbReference type="PANTHER" id="PTHR12066">
    <property type="entry name" value="TELOMERASE REVERSE TRANSCRIPTASE"/>
    <property type="match status" value="1"/>
</dbReference>
<dbReference type="GeneID" id="25331651"/>
<dbReference type="PANTHER" id="PTHR12066:SF0">
    <property type="entry name" value="TELOMERASE REVERSE TRANSCRIPTASE"/>
    <property type="match status" value="1"/>
</dbReference>
<dbReference type="SUPFAM" id="SSF56672">
    <property type="entry name" value="DNA/RNA polymerases"/>
    <property type="match status" value="1"/>
</dbReference>
<comment type="function">
    <text evidence="13">Telomerase is a ribonucleoprotein enzyme essential for the replication of chromosome termini in most eukaryotes. It elongates telomeres. It is a reverse transcriptase that adds simple sequence repeats to chromosome ends by copying a template sequence within the RNA component of the enzyme.</text>
</comment>
<dbReference type="SMART" id="SM00975">
    <property type="entry name" value="Telomerase_RBD"/>
    <property type="match status" value="1"/>
</dbReference>
<dbReference type="InterPro" id="IPR043502">
    <property type="entry name" value="DNA/RNA_pol_sf"/>
</dbReference>
<dbReference type="STRING" id="348802.A0A0D2BFN0"/>
<evidence type="ECO:0000256" key="10">
    <source>
        <dbReference type="ARBA" id="ARBA00022918"/>
    </source>
</evidence>
<reference evidence="16 17" key="1">
    <citation type="submission" date="2015-01" db="EMBL/GenBank/DDBJ databases">
        <title>The Genome Sequence of Exophiala xenobiotica CBS118157.</title>
        <authorList>
            <consortium name="The Broad Institute Genomics Platform"/>
            <person name="Cuomo C."/>
            <person name="de Hoog S."/>
            <person name="Gorbushina A."/>
            <person name="Stielow B."/>
            <person name="Teixiera M."/>
            <person name="Abouelleil A."/>
            <person name="Chapman S.B."/>
            <person name="Priest M."/>
            <person name="Young S.K."/>
            <person name="Wortman J."/>
            <person name="Nusbaum C."/>
            <person name="Birren B."/>
        </authorList>
    </citation>
    <scope>NUCLEOTIDE SEQUENCE [LARGE SCALE GENOMIC DNA]</scope>
    <source>
        <strain evidence="16 17">CBS 118157</strain>
    </source>
</reference>
<sequence length="1124" mass="126970">MTRKRKCHDSASNHRPTKISKTSNQTIALGNTKLPEVQPTPDAVHHALLSSFYPKVCTLRVFLSTYLPSTSRVRRRKLSLFGQQDDECLLDTCLVGILNEPSVALKQARKVDFLTFTQCQQRATGAHSNRTQQCCLNEIVDFAIWSLFRGNFSGQRPRHILCHGLQRASGSVESGRVGKDSGVLPGIVRHHPNDNLKILTSSPWTEILSLLGDDAEAIAASLFLDCGIFTRLANGNGNYFQLSGIPISELKNKETSQSCKDLSSTTRDNRNRSGSNIRFVRNRILYARPSLNNAGRVKFGLHHIHVLQRYTGVVQPDHSVHIAKYIFPRQFGLHNVFNSTVDPTETAQHFKDYTLREVEIRGQRKKSMTWIPRRLRGKALELVRKIQRNHHSCSYSQLLWHHCPIGDPPTRANVRPGHEHDISSSEPLVTQIPGSNFSAQPSSPGSDHGENGTSFLPQATPVAAVSAFCRSVIGRLLPNDACGIGTEGRQSHAKLMRRIDEFVQMRRFESMTLHKAVQGISVKAIPWLCPPGQDGQKMSHSDHSKRLELLHEFVYYIFDSLLIPLIRANFYVTESSAHRNRLFYFRHDVWRKLCEPSLAVLKLNMYSAIKPSHARQKLQRRTLSYSHLRLLPKDHGARPITNLRRRQLKVVSGRRILGSSINAQLGSLFSVLNYERVRDPTPLGSALLSIGDLHGRLKQFRAHVPAGSRLYFVKVDIKSCFDSIPQEHLLAMVKSLFSETSYRSTKHTEMKCLDEVGRGDKGPLRRHYVGSARPADDTAVFSEPSANSVAIRKRNVVFADTGNQKVSTRASILKLLHEHVGDSFVKMGKKYMRQTNGIPQGSVLSSLLCSYFYGAFERNELGFLDPESSMLLRLIDDFLLVTTDVQVARRFLEVMVNGDGKYGIAVNAEKSLVNFDVSVKGHKVPRLHGGNFFPYCGLGIEMTTLELRKDRGKRDAYVSNALTVETSSRPGMTLRRKVLASMKLQMHAMLLDMSLNSRKQVISTLLGNFAESAMKMHQYMASMGQATCSRQTLVRKLIEELVLAATKICWVKNNHSRQITRTQMCWIAAAACERVLWRKQSQYMEVLAWLRTLRKSTEDRMNLEKGELRLLVEENDRTFQGYVY</sequence>
<protein>
    <recommendedName>
        <fullName evidence="3 13">Telomerase reverse transcriptase</fullName>
        <ecNumber evidence="2 13">2.7.7.49</ecNumber>
    </recommendedName>
    <alternativeName>
        <fullName evidence="13">Telomerase catalytic subunit</fullName>
    </alternativeName>
</protein>
<dbReference type="GO" id="GO:0007004">
    <property type="term" value="P:telomere maintenance via telomerase"/>
    <property type="evidence" value="ECO:0007669"/>
    <property type="project" value="TreeGrafter"/>
</dbReference>
<name>A0A0D2BFN0_9EURO</name>
<keyword evidence="7 13" id="KW-0479">Metal-binding</keyword>
<comment type="catalytic activity">
    <reaction evidence="12 13">
        <text>DNA(n) + a 2'-deoxyribonucleoside 5'-triphosphate = DNA(n+1) + diphosphate</text>
        <dbReference type="Rhea" id="RHEA:22508"/>
        <dbReference type="Rhea" id="RHEA-COMP:17339"/>
        <dbReference type="Rhea" id="RHEA-COMP:17340"/>
        <dbReference type="ChEBI" id="CHEBI:33019"/>
        <dbReference type="ChEBI" id="CHEBI:61560"/>
        <dbReference type="ChEBI" id="CHEBI:173112"/>
        <dbReference type="EC" id="2.7.7.49"/>
    </reaction>
</comment>
<comment type="subcellular location">
    <subcellularLocation>
        <location evidence="13">Nucleus</location>
    </subcellularLocation>
    <subcellularLocation>
        <location evidence="13">Chromosome</location>
        <location evidence="13">Telomere</location>
    </subcellularLocation>
</comment>
<comment type="similarity">
    <text evidence="1 13">Belongs to the reverse transcriptase family. Telomerase subfamily.</text>
</comment>
<evidence type="ECO:0000259" key="15">
    <source>
        <dbReference type="PROSITE" id="PS50878"/>
    </source>
</evidence>
<dbReference type="GO" id="GO:0070034">
    <property type="term" value="F:telomerase RNA binding"/>
    <property type="evidence" value="ECO:0007669"/>
    <property type="project" value="TreeGrafter"/>
</dbReference>
<evidence type="ECO:0000256" key="9">
    <source>
        <dbReference type="ARBA" id="ARBA00022895"/>
    </source>
</evidence>
<evidence type="ECO:0000256" key="12">
    <source>
        <dbReference type="ARBA" id="ARBA00048173"/>
    </source>
</evidence>
<evidence type="ECO:0000256" key="8">
    <source>
        <dbReference type="ARBA" id="ARBA00022842"/>
    </source>
</evidence>
<dbReference type="OrthoDB" id="289721at2759"/>
<evidence type="ECO:0000256" key="1">
    <source>
        <dbReference type="ARBA" id="ARBA00008001"/>
    </source>
</evidence>
<keyword evidence="11 13" id="KW-0539">Nucleus</keyword>
<dbReference type="RefSeq" id="XP_013311555.1">
    <property type="nucleotide sequence ID" value="XM_013456101.1"/>
</dbReference>
<dbReference type="Gene3D" id="1.10.357.90">
    <property type="match status" value="1"/>
</dbReference>
<dbReference type="GO" id="GO:0000333">
    <property type="term" value="C:telomerase catalytic core complex"/>
    <property type="evidence" value="ECO:0007669"/>
    <property type="project" value="TreeGrafter"/>
</dbReference>
<dbReference type="AlphaFoldDB" id="A0A0D2BFN0"/>
<evidence type="ECO:0000256" key="14">
    <source>
        <dbReference type="SAM" id="MobiDB-lite"/>
    </source>
</evidence>
<keyword evidence="6 13" id="KW-0548">Nucleotidyltransferase</keyword>
<dbReference type="EC" id="2.7.7.49" evidence="2 13"/>
<dbReference type="CDD" id="cd01648">
    <property type="entry name" value="TERT"/>
    <property type="match status" value="1"/>
</dbReference>
<keyword evidence="8 13" id="KW-0460">Magnesium</keyword>
<dbReference type="InterPro" id="IPR000477">
    <property type="entry name" value="RT_dom"/>
</dbReference>
<dbReference type="InterPro" id="IPR021891">
    <property type="entry name" value="Telomerase_RBD"/>
</dbReference>
<evidence type="ECO:0000256" key="4">
    <source>
        <dbReference type="ARBA" id="ARBA00022454"/>
    </source>
</evidence>
<proteinExistence type="inferred from homology"/>
<organism evidence="16 17">
    <name type="scientific">Exophiala xenobiotica</name>
    <dbReference type="NCBI Taxonomy" id="348802"/>
    <lineage>
        <taxon>Eukaryota</taxon>
        <taxon>Fungi</taxon>
        <taxon>Dikarya</taxon>
        <taxon>Ascomycota</taxon>
        <taxon>Pezizomycotina</taxon>
        <taxon>Eurotiomycetes</taxon>
        <taxon>Chaetothyriomycetidae</taxon>
        <taxon>Chaetothyriales</taxon>
        <taxon>Herpotrichiellaceae</taxon>
        <taxon>Exophiala</taxon>
    </lineage>
</organism>
<dbReference type="PROSITE" id="PS50878">
    <property type="entry name" value="RT_POL"/>
    <property type="match status" value="1"/>
</dbReference>
<feature type="region of interest" description="Disordered" evidence="14">
    <location>
        <begin position="1"/>
        <end position="21"/>
    </location>
</feature>
<dbReference type="InterPro" id="IPR003545">
    <property type="entry name" value="Telomerase_RT"/>
</dbReference>
<evidence type="ECO:0000256" key="5">
    <source>
        <dbReference type="ARBA" id="ARBA00022679"/>
    </source>
</evidence>
<keyword evidence="9 13" id="KW-0779">Telomere</keyword>
<dbReference type="PRINTS" id="PR01365">
    <property type="entry name" value="TELOMERASERT"/>
</dbReference>
<evidence type="ECO:0000256" key="3">
    <source>
        <dbReference type="ARBA" id="ARBA00016182"/>
    </source>
</evidence>
<evidence type="ECO:0000313" key="16">
    <source>
        <dbReference type="EMBL" id="KIW50971.1"/>
    </source>
</evidence>
<dbReference type="GO" id="GO:0042162">
    <property type="term" value="F:telomeric DNA binding"/>
    <property type="evidence" value="ECO:0007669"/>
    <property type="project" value="TreeGrafter"/>
</dbReference>
<keyword evidence="10 13" id="KW-0695">RNA-directed DNA polymerase</keyword>
<keyword evidence="4 13" id="KW-0158">Chromosome</keyword>
<keyword evidence="5 13" id="KW-0808">Transferase</keyword>
<evidence type="ECO:0000256" key="7">
    <source>
        <dbReference type="ARBA" id="ARBA00022723"/>
    </source>
</evidence>
<keyword evidence="17" id="KW-1185">Reference proteome</keyword>
<accession>A0A0D2BFN0</accession>